<reference evidence="2" key="2">
    <citation type="submission" date="2020-11" db="EMBL/GenBank/DDBJ databases">
        <authorList>
            <person name="McCartney M.A."/>
            <person name="Auch B."/>
            <person name="Kono T."/>
            <person name="Mallez S."/>
            <person name="Becker A."/>
            <person name="Gohl D.M."/>
            <person name="Silverstein K.A.T."/>
            <person name="Koren S."/>
            <person name="Bechman K.B."/>
            <person name="Herman A."/>
            <person name="Abrahante J.E."/>
            <person name="Garbe J."/>
        </authorList>
    </citation>
    <scope>NUCLEOTIDE SEQUENCE</scope>
    <source>
        <strain evidence="2">Duluth1</strain>
        <tissue evidence="2">Whole animal</tissue>
    </source>
</reference>
<feature type="region of interest" description="Disordered" evidence="1">
    <location>
        <begin position="49"/>
        <end position="68"/>
    </location>
</feature>
<accession>A0A9D4DNG2</accession>
<comment type="caution">
    <text evidence="2">The sequence shown here is derived from an EMBL/GenBank/DDBJ whole genome shotgun (WGS) entry which is preliminary data.</text>
</comment>
<sequence length="95" mass="9991">MTPALNGALPASDPGKAAATPRLNRGQPGLNRESIKMFNTSGINRESQVRVGNDRLGTGNNRDIIGNNRDGTVRAPVYLCNVAIPGLCRHSPGSP</sequence>
<dbReference type="EMBL" id="JAIWYP010000010">
    <property type="protein sequence ID" value="KAH3752278.1"/>
    <property type="molecule type" value="Genomic_DNA"/>
</dbReference>
<proteinExistence type="predicted"/>
<evidence type="ECO:0000256" key="1">
    <source>
        <dbReference type="SAM" id="MobiDB-lite"/>
    </source>
</evidence>
<reference evidence="2" key="1">
    <citation type="journal article" date="2019" name="bioRxiv">
        <title>The Genome of the Zebra Mussel, Dreissena polymorpha: A Resource for Invasive Species Research.</title>
        <authorList>
            <person name="McCartney M.A."/>
            <person name="Auch B."/>
            <person name="Kono T."/>
            <person name="Mallez S."/>
            <person name="Zhang Y."/>
            <person name="Obille A."/>
            <person name="Becker A."/>
            <person name="Abrahante J.E."/>
            <person name="Garbe J."/>
            <person name="Badalamenti J.P."/>
            <person name="Herman A."/>
            <person name="Mangelson H."/>
            <person name="Liachko I."/>
            <person name="Sullivan S."/>
            <person name="Sone E.D."/>
            <person name="Koren S."/>
            <person name="Silverstein K.A.T."/>
            <person name="Beckman K.B."/>
            <person name="Gohl D.M."/>
        </authorList>
    </citation>
    <scope>NUCLEOTIDE SEQUENCE</scope>
    <source>
        <strain evidence="2">Duluth1</strain>
        <tissue evidence="2">Whole animal</tissue>
    </source>
</reference>
<organism evidence="2 3">
    <name type="scientific">Dreissena polymorpha</name>
    <name type="common">Zebra mussel</name>
    <name type="synonym">Mytilus polymorpha</name>
    <dbReference type="NCBI Taxonomy" id="45954"/>
    <lineage>
        <taxon>Eukaryota</taxon>
        <taxon>Metazoa</taxon>
        <taxon>Spiralia</taxon>
        <taxon>Lophotrochozoa</taxon>
        <taxon>Mollusca</taxon>
        <taxon>Bivalvia</taxon>
        <taxon>Autobranchia</taxon>
        <taxon>Heteroconchia</taxon>
        <taxon>Euheterodonta</taxon>
        <taxon>Imparidentia</taxon>
        <taxon>Neoheterodontei</taxon>
        <taxon>Myida</taxon>
        <taxon>Dreissenoidea</taxon>
        <taxon>Dreissenidae</taxon>
        <taxon>Dreissena</taxon>
    </lineage>
</organism>
<evidence type="ECO:0000313" key="2">
    <source>
        <dbReference type="EMBL" id="KAH3752278.1"/>
    </source>
</evidence>
<protein>
    <submittedName>
        <fullName evidence="2">Uncharacterized protein</fullName>
    </submittedName>
</protein>
<name>A0A9D4DNG2_DREPO</name>
<dbReference type="Proteomes" id="UP000828390">
    <property type="component" value="Unassembled WGS sequence"/>
</dbReference>
<keyword evidence="3" id="KW-1185">Reference proteome</keyword>
<evidence type="ECO:0000313" key="3">
    <source>
        <dbReference type="Proteomes" id="UP000828390"/>
    </source>
</evidence>
<dbReference type="AlphaFoldDB" id="A0A9D4DNG2"/>
<gene>
    <name evidence="2" type="ORF">DPMN_186894</name>
</gene>
<feature type="region of interest" description="Disordered" evidence="1">
    <location>
        <begin position="1"/>
        <end position="32"/>
    </location>
</feature>